<feature type="transmembrane region" description="Helical" evidence="6">
    <location>
        <begin position="368"/>
        <end position="387"/>
    </location>
</feature>
<evidence type="ECO:0000256" key="6">
    <source>
        <dbReference type="SAM" id="Phobius"/>
    </source>
</evidence>
<feature type="transmembrane region" description="Helical" evidence="6">
    <location>
        <begin position="274"/>
        <end position="291"/>
    </location>
</feature>
<evidence type="ECO:0000256" key="1">
    <source>
        <dbReference type="ARBA" id="ARBA00004651"/>
    </source>
</evidence>
<dbReference type="PANTHER" id="PTHR23526:SF2">
    <property type="entry name" value="MAJOR FACILITATOR SUPERFAMILY (MFS) PROFILE DOMAIN-CONTAINING PROTEIN"/>
    <property type="match status" value="1"/>
</dbReference>
<feature type="transmembrane region" description="Helical" evidence="6">
    <location>
        <begin position="137"/>
        <end position="156"/>
    </location>
</feature>
<comment type="caution">
    <text evidence="8">The sequence shown here is derived from an EMBL/GenBank/DDBJ whole genome shotgun (WGS) entry which is preliminary data.</text>
</comment>
<feature type="transmembrane region" description="Helical" evidence="6">
    <location>
        <begin position="9"/>
        <end position="33"/>
    </location>
</feature>
<dbReference type="InterPro" id="IPR020846">
    <property type="entry name" value="MFS_dom"/>
</dbReference>
<organism evidence="8 9">
    <name type="scientific">Bacillus thermozeamaize</name>
    <dbReference type="NCBI Taxonomy" id="230954"/>
    <lineage>
        <taxon>Bacteria</taxon>
        <taxon>Bacillati</taxon>
        <taxon>Bacillota</taxon>
        <taxon>Bacilli</taxon>
        <taxon>Bacillales</taxon>
        <taxon>Bacillaceae</taxon>
        <taxon>Bacillus</taxon>
    </lineage>
</organism>
<evidence type="ECO:0000313" key="8">
    <source>
        <dbReference type="EMBL" id="OUM90754.1"/>
    </source>
</evidence>
<comment type="subcellular location">
    <subcellularLocation>
        <location evidence="1">Cell membrane</location>
        <topology evidence="1">Multi-pass membrane protein</topology>
    </subcellularLocation>
</comment>
<feature type="transmembrane region" description="Helical" evidence="6">
    <location>
        <begin position="211"/>
        <end position="238"/>
    </location>
</feature>
<gene>
    <name evidence="8" type="ORF">BAA01_07180</name>
</gene>
<proteinExistence type="predicted"/>
<dbReference type="AlphaFoldDB" id="A0A1Y3PUP6"/>
<evidence type="ECO:0000259" key="7">
    <source>
        <dbReference type="PROSITE" id="PS50850"/>
    </source>
</evidence>
<keyword evidence="3 6" id="KW-0812">Transmembrane</keyword>
<name>A0A1Y3PUP6_9BACI</name>
<sequence length="396" mass="45120">MFLDRSAKWLLTINASFAVSVALSSTFVNVYLWKVKSDYTMIGLFNLFQYLMIAMTFVLAGWLVKRRDRVVTLRIGVVVLALFYLSVLLLGKRSVDHVLWLGALLGVGNGFYWLGYNVLYFEITEPDNRDRYNGADGLFTSLSEIIAPLLSGWLIMTLSDLWGYYVIFGISLGIFLLAIFMTFFLPKRPLKGRYALCAVYRQSRQKTKWHYAMLASIGQGLPDAVFVFLIGLLVYVVTGSEWKLGLFFFVTAGVSLVAYFLVGRFIRRSWRNAFILLGALMMSIAVIPSLFQTHFWTIILFGIGLSLFAPFFLIPLTSTVFDLIGANRWRVKTRVEHVVMRELALSVGRLLGIVAFLVWVQLTQKTGHLLLLIFILSLLQCFSWFFMKKADGVQDR</sequence>
<dbReference type="InterPro" id="IPR011701">
    <property type="entry name" value="MFS"/>
</dbReference>
<feature type="transmembrane region" description="Helical" evidence="6">
    <location>
        <begin position="343"/>
        <end position="362"/>
    </location>
</feature>
<evidence type="ECO:0000256" key="4">
    <source>
        <dbReference type="ARBA" id="ARBA00022989"/>
    </source>
</evidence>
<accession>A0A1Y3PUP6</accession>
<feature type="transmembrane region" description="Helical" evidence="6">
    <location>
        <begin position="71"/>
        <end position="91"/>
    </location>
</feature>
<dbReference type="Gene3D" id="1.20.1250.20">
    <property type="entry name" value="MFS general substrate transporter like domains"/>
    <property type="match status" value="1"/>
</dbReference>
<evidence type="ECO:0000313" key="9">
    <source>
        <dbReference type="Proteomes" id="UP000196475"/>
    </source>
</evidence>
<dbReference type="PROSITE" id="PS50850">
    <property type="entry name" value="MFS"/>
    <property type="match status" value="1"/>
</dbReference>
<dbReference type="SUPFAM" id="SSF103473">
    <property type="entry name" value="MFS general substrate transporter"/>
    <property type="match status" value="1"/>
</dbReference>
<keyword evidence="2" id="KW-0813">Transport</keyword>
<keyword evidence="5 6" id="KW-0472">Membrane</keyword>
<reference evidence="9" key="1">
    <citation type="submission" date="2016-06" db="EMBL/GenBank/DDBJ databases">
        <authorList>
            <person name="Nascimento L."/>
            <person name="Pereira R.V."/>
            <person name="Martins L.F."/>
            <person name="Quaggio R.B."/>
            <person name="Silva A.M."/>
            <person name="Setubal J.C."/>
        </authorList>
    </citation>
    <scope>NUCLEOTIDE SEQUENCE [LARGE SCALE GENOMIC DNA]</scope>
</reference>
<feature type="transmembrane region" description="Helical" evidence="6">
    <location>
        <begin position="97"/>
        <end position="116"/>
    </location>
</feature>
<evidence type="ECO:0000256" key="3">
    <source>
        <dbReference type="ARBA" id="ARBA00022692"/>
    </source>
</evidence>
<dbReference type="GO" id="GO:0005886">
    <property type="term" value="C:plasma membrane"/>
    <property type="evidence" value="ECO:0007669"/>
    <property type="project" value="UniProtKB-SubCell"/>
</dbReference>
<dbReference type="GO" id="GO:0022857">
    <property type="term" value="F:transmembrane transporter activity"/>
    <property type="evidence" value="ECO:0007669"/>
    <property type="project" value="InterPro"/>
</dbReference>
<feature type="transmembrane region" description="Helical" evidence="6">
    <location>
        <begin position="244"/>
        <end position="262"/>
    </location>
</feature>
<evidence type="ECO:0000256" key="5">
    <source>
        <dbReference type="ARBA" id="ARBA00023136"/>
    </source>
</evidence>
<feature type="transmembrane region" description="Helical" evidence="6">
    <location>
        <begin position="39"/>
        <end position="64"/>
    </location>
</feature>
<protein>
    <recommendedName>
        <fullName evidence="7">Major facilitator superfamily (MFS) profile domain-containing protein</fullName>
    </recommendedName>
</protein>
<keyword evidence="4 6" id="KW-1133">Transmembrane helix</keyword>
<dbReference type="Proteomes" id="UP000196475">
    <property type="component" value="Unassembled WGS sequence"/>
</dbReference>
<dbReference type="InterPro" id="IPR036259">
    <property type="entry name" value="MFS_trans_sf"/>
</dbReference>
<dbReference type="Pfam" id="PF07690">
    <property type="entry name" value="MFS_1"/>
    <property type="match status" value="1"/>
</dbReference>
<dbReference type="InterPro" id="IPR052528">
    <property type="entry name" value="Sugar_transport-like"/>
</dbReference>
<dbReference type="PANTHER" id="PTHR23526">
    <property type="entry name" value="INTEGRAL MEMBRANE TRANSPORT PROTEIN-RELATED"/>
    <property type="match status" value="1"/>
</dbReference>
<evidence type="ECO:0000256" key="2">
    <source>
        <dbReference type="ARBA" id="ARBA00022448"/>
    </source>
</evidence>
<dbReference type="EMBL" id="LZRT01000010">
    <property type="protein sequence ID" value="OUM90754.1"/>
    <property type="molecule type" value="Genomic_DNA"/>
</dbReference>
<feature type="domain" description="Major facilitator superfamily (MFS) profile" evidence="7">
    <location>
        <begin position="1"/>
        <end position="391"/>
    </location>
</feature>
<feature type="transmembrane region" description="Helical" evidence="6">
    <location>
        <begin position="162"/>
        <end position="185"/>
    </location>
</feature>
<feature type="transmembrane region" description="Helical" evidence="6">
    <location>
        <begin position="297"/>
        <end position="323"/>
    </location>
</feature>